<dbReference type="Proteomes" id="UP000256297">
    <property type="component" value="Unassembled WGS sequence"/>
</dbReference>
<evidence type="ECO:0000313" key="3">
    <source>
        <dbReference type="EMBL" id="SOY78387.1"/>
    </source>
</evidence>
<dbReference type="SMART" id="SM00834">
    <property type="entry name" value="CxxC_CXXC_SSSS"/>
    <property type="match status" value="1"/>
</dbReference>
<dbReference type="NCBIfam" id="TIGR02605">
    <property type="entry name" value="CxxC_CxxC_SSSS"/>
    <property type="match status" value="1"/>
</dbReference>
<dbReference type="RefSeq" id="WP_306418363.1">
    <property type="nucleotide sequence ID" value="NZ_LT984799.1"/>
</dbReference>
<evidence type="ECO:0000313" key="8">
    <source>
        <dbReference type="Proteomes" id="UP000257016"/>
    </source>
</evidence>
<dbReference type="EMBL" id="OGUU01000046">
    <property type="protein sequence ID" value="SPC25801.1"/>
    <property type="molecule type" value="Genomic_DNA"/>
</dbReference>
<dbReference type="InterPro" id="IPR013429">
    <property type="entry name" value="Regulatory_FmdB_Zinc_ribbon"/>
</dbReference>
<feature type="domain" description="Putative regulatory protein FmdB zinc ribbon" evidence="1">
    <location>
        <begin position="6"/>
        <end position="45"/>
    </location>
</feature>
<dbReference type="AlphaFoldDB" id="A0A375CT16"/>
<dbReference type="Proteomes" id="UP000257016">
    <property type="component" value="Unassembled WGS sequence"/>
</dbReference>
<evidence type="ECO:0000313" key="4">
    <source>
        <dbReference type="EMBL" id="SPC25801.1"/>
    </source>
</evidence>
<dbReference type="EMBL" id="LT984815">
    <property type="protein sequence ID" value="SPD69390.1"/>
    <property type="molecule type" value="Genomic_DNA"/>
</dbReference>
<name>A0A375CT16_9BURK</name>
<accession>A0A375CT16</accession>
<dbReference type="Proteomes" id="UP000254259">
    <property type="component" value="Plasmid CBM2636p"/>
</dbReference>
<geneLocation type="plasmid" evidence="5">
    <name>CBM2636p</name>
</geneLocation>
<keyword evidence="5" id="KW-0614">Plasmid</keyword>
<evidence type="ECO:0000259" key="1">
    <source>
        <dbReference type="SMART" id="SM00834"/>
    </source>
</evidence>
<evidence type="ECO:0000313" key="5">
    <source>
        <dbReference type="EMBL" id="SPD69390.1"/>
    </source>
</evidence>
<evidence type="ECO:0000313" key="2">
    <source>
        <dbReference type="EMBL" id="SOY78288.1"/>
    </source>
</evidence>
<evidence type="ECO:0000313" key="7">
    <source>
        <dbReference type="Proteomes" id="UP000256297"/>
    </source>
</evidence>
<dbReference type="EMBL" id="OFSP01000084">
    <property type="protein sequence ID" value="SOY78288.1"/>
    <property type="molecule type" value="Genomic_DNA"/>
</dbReference>
<gene>
    <name evidence="3" type="ORF">CBM2586_U40008</name>
    <name evidence="2" type="ORF">CBM2589_U70001</name>
    <name evidence="4" type="ORF">CBM2594_U100001</name>
    <name evidence="5" type="ORF">CBM2636_P20077</name>
</gene>
<organism evidence="2 7">
    <name type="scientific">Cupriavidus taiwanensis</name>
    <dbReference type="NCBI Taxonomy" id="164546"/>
    <lineage>
        <taxon>Bacteria</taxon>
        <taxon>Pseudomonadati</taxon>
        <taxon>Pseudomonadota</taxon>
        <taxon>Betaproteobacteria</taxon>
        <taxon>Burkholderiales</taxon>
        <taxon>Burkholderiaceae</taxon>
        <taxon>Cupriavidus</taxon>
    </lineage>
</organism>
<dbReference type="Pfam" id="PF09723">
    <property type="entry name" value="Zn_ribbon_8"/>
    <property type="match status" value="1"/>
</dbReference>
<reference evidence="7 8" key="1">
    <citation type="submission" date="2018-01" db="EMBL/GenBank/DDBJ databases">
        <authorList>
            <person name="Gaut B.S."/>
            <person name="Morton B.R."/>
            <person name="Clegg M.T."/>
            <person name="Duvall M.R."/>
        </authorList>
    </citation>
    <scope>NUCLEOTIDE SEQUENCE [LARGE SCALE GENOMIC DNA]</scope>
</reference>
<evidence type="ECO:0000313" key="6">
    <source>
        <dbReference type="Proteomes" id="UP000254259"/>
    </source>
</evidence>
<dbReference type="EMBL" id="OFSN01000070">
    <property type="protein sequence ID" value="SOY78387.1"/>
    <property type="molecule type" value="Genomic_DNA"/>
</dbReference>
<proteinExistence type="predicted"/>
<protein>
    <submittedName>
        <fullName evidence="2">FmdB family regulatory protein</fullName>
    </submittedName>
</protein>
<geneLocation type="plasmid" evidence="6">
    <name>cbm2636p</name>
</geneLocation>
<reference evidence="6 9" key="2">
    <citation type="submission" date="2018-01" db="EMBL/GenBank/DDBJ databases">
        <authorList>
            <person name="Clerissi C."/>
        </authorList>
    </citation>
    <scope>NUCLEOTIDE SEQUENCE</scope>
    <source>
        <strain evidence="3">Cupriavidus taiwanensis LMG 19430</strain>
        <strain evidence="2">Cupriavidus taiwanensis STM 3521</strain>
        <strain evidence="4">Cupriavidus taiwanensis STM 6021</strain>
        <strain evidence="5">Cupriavidus taiwanensis SWF 66322</strain>
        <plasmid evidence="5">CBM2636p</plasmid>
        <plasmid evidence="6">cbm2636p</plasmid>
    </source>
</reference>
<evidence type="ECO:0000313" key="9">
    <source>
        <dbReference type="Proteomes" id="UP000257139"/>
    </source>
</evidence>
<dbReference type="Proteomes" id="UP000257139">
    <property type="component" value="Unassembled WGS sequence"/>
</dbReference>
<sequence length="85" mass="9600">MKKRPMPLYDYVCCQCGLRYETLVRASQKPVCPQCGSVRLTRQVSAPSPPLSSKSLIAAARRQAAKEGHFSNYTAEEQRELLRRS</sequence>